<feature type="domain" description="PDZ" evidence="2">
    <location>
        <begin position="42"/>
        <end position="118"/>
    </location>
</feature>
<proteinExistence type="predicted"/>
<evidence type="ECO:0000313" key="4">
    <source>
        <dbReference type="Proteomes" id="UP000294772"/>
    </source>
</evidence>
<gene>
    <name evidence="3" type="ORF">EV676_103339</name>
</gene>
<dbReference type="RefSeq" id="WP_132764422.1">
    <property type="nucleotide sequence ID" value="NZ_CALFFA010000006.1"/>
</dbReference>
<dbReference type="InterPro" id="IPR001478">
    <property type="entry name" value="PDZ"/>
</dbReference>
<name>A0AA46HWF7_9BURK</name>
<evidence type="ECO:0000313" key="3">
    <source>
        <dbReference type="EMBL" id="TCP08306.1"/>
    </source>
</evidence>
<dbReference type="AlphaFoldDB" id="A0AA46HWF7"/>
<comment type="caution">
    <text evidence="3">The sequence shown here is derived from an EMBL/GenBank/DDBJ whole genome shotgun (WGS) entry which is preliminary data.</text>
</comment>
<evidence type="ECO:0000256" key="1">
    <source>
        <dbReference type="SAM" id="SignalP"/>
    </source>
</evidence>
<dbReference type="SUPFAM" id="SSF50156">
    <property type="entry name" value="PDZ domain-like"/>
    <property type="match status" value="1"/>
</dbReference>
<dbReference type="Proteomes" id="UP000294772">
    <property type="component" value="Unassembled WGS sequence"/>
</dbReference>
<accession>A0AA46HWF7</accession>
<dbReference type="InterPro" id="IPR041489">
    <property type="entry name" value="PDZ_6"/>
</dbReference>
<dbReference type="Gene3D" id="2.30.42.10">
    <property type="match status" value="1"/>
</dbReference>
<sequence>MKHLSALRCAGLALAGALVLATGLPAPAQPADPPPPRRIVPPPYGLRVAPLDEAQRGALQQAYAVQATYVVGLAYHCGLRLGDVIVAVNGQAFDSERAFWDLLAAHAPAIRLDVQRGEARLSLPLDEAAPECAG</sequence>
<organism evidence="3 4">
    <name type="scientific">Caldimonas thermodepolymerans</name>
    <dbReference type="NCBI Taxonomy" id="215580"/>
    <lineage>
        <taxon>Bacteria</taxon>
        <taxon>Pseudomonadati</taxon>
        <taxon>Pseudomonadota</taxon>
        <taxon>Betaproteobacteria</taxon>
        <taxon>Burkholderiales</taxon>
        <taxon>Sphaerotilaceae</taxon>
        <taxon>Caldimonas</taxon>
    </lineage>
</organism>
<dbReference type="Pfam" id="PF17820">
    <property type="entry name" value="PDZ_6"/>
    <property type="match status" value="1"/>
</dbReference>
<dbReference type="SMART" id="SM00228">
    <property type="entry name" value="PDZ"/>
    <property type="match status" value="1"/>
</dbReference>
<dbReference type="InterPro" id="IPR036034">
    <property type="entry name" value="PDZ_sf"/>
</dbReference>
<evidence type="ECO:0000259" key="2">
    <source>
        <dbReference type="SMART" id="SM00228"/>
    </source>
</evidence>
<keyword evidence="1" id="KW-0732">Signal</keyword>
<dbReference type="EMBL" id="SLXF01000003">
    <property type="protein sequence ID" value="TCP08306.1"/>
    <property type="molecule type" value="Genomic_DNA"/>
</dbReference>
<reference evidence="3 4" key="1">
    <citation type="submission" date="2019-03" db="EMBL/GenBank/DDBJ databases">
        <title>Genomic Encyclopedia of Type Strains, Phase IV (KMG-IV): sequencing the most valuable type-strain genomes for metagenomic binning, comparative biology and taxonomic classification.</title>
        <authorList>
            <person name="Goeker M."/>
        </authorList>
    </citation>
    <scope>NUCLEOTIDE SEQUENCE [LARGE SCALE GENOMIC DNA]</scope>
    <source>
        <strain evidence="3 4">DSM 15264</strain>
    </source>
</reference>
<feature type="chain" id="PRO_5041436241" description="PDZ domain-containing protein" evidence="1">
    <location>
        <begin position="29"/>
        <end position="134"/>
    </location>
</feature>
<protein>
    <recommendedName>
        <fullName evidence="2">PDZ domain-containing protein</fullName>
    </recommendedName>
</protein>
<feature type="signal peptide" evidence="1">
    <location>
        <begin position="1"/>
        <end position="28"/>
    </location>
</feature>